<protein>
    <submittedName>
        <fullName evidence="2">Uncharacterized protein</fullName>
    </submittedName>
</protein>
<sequence length="64" mass="7281">MLTIALKLQPSPKFTYNIHPNSPTTIHPNSPTTSTQIHLQQSTNSPTTSTKTNGWWWFIPKAYK</sequence>
<reference evidence="2 3" key="1">
    <citation type="journal article" date="2019" name="G3 (Bethesda)">
        <title>Sequencing of a Wild Apple (Malus baccata) Genome Unravels the Differences Between Cultivated and Wild Apple Species Regarding Disease Resistance and Cold Tolerance.</title>
        <authorList>
            <person name="Chen X."/>
        </authorList>
    </citation>
    <scope>NUCLEOTIDE SEQUENCE [LARGE SCALE GENOMIC DNA]</scope>
    <source>
        <strain evidence="3">cv. Shandingzi</strain>
        <tissue evidence="2">Leaves</tissue>
    </source>
</reference>
<dbReference type="Proteomes" id="UP000315295">
    <property type="component" value="Unassembled WGS sequence"/>
</dbReference>
<organism evidence="2 3">
    <name type="scientific">Malus baccata</name>
    <name type="common">Siberian crab apple</name>
    <name type="synonym">Pyrus baccata</name>
    <dbReference type="NCBI Taxonomy" id="106549"/>
    <lineage>
        <taxon>Eukaryota</taxon>
        <taxon>Viridiplantae</taxon>
        <taxon>Streptophyta</taxon>
        <taxon>Embryophyta</taxon>
        <taxon>Tracheophyta</taxon>
        <taxon>Spermatophyta</taxon>
        <taxon>Magnoliopsida</taxon>
        <taxon>eudicotyledons</taxon>
        <taxon>Gunneridae</taxon>
        <taxon>Pentapetalae</taxon>
        <taxon>rosids</taxon>
        <taxon>fabids</taxon>
        <taxon>Rosales</taxon>
        <taxon>Rosaceae</taxon>
        <taxon>Amygdaloideae</taxon>
        <taxon>Maleae</taxon>
        <taxon>Malus</taxon>
    </lineage>
</organism>
<dbReference type="AlphaFoldDB" id="A0A540NGC6"/>
<evidence type="ECO:0000256" key="1">
    <source>
        <dbReference type="SAM" id="MobiDB-lite"/>
    </source>
</evidence>
<accession>A0A540NGC6</accession>
<evidence type="ECO:0000313" key="2">
    <source>
        <dbReference type="EMBL" id="TQE10069.1"/>
    </source>
</evidence>
<name>A0A540NGC6_MALBA</name>
<dbReference type="EMBL" id="VIEB01000049">
    <property type="protein sequence ID" value="TQE10069.1"/>
    <property type="molecule type" value="Genomic_DNA"/>
</dbReference>
<feature type="region of interest" description="Disordered" evidence="1">
    <location>
        <begin position="19"/>
        <end position="50"/>
    </location>
</feature>
<comment type="caution">
    <text evidence="2">The sequence shown here is derived from an EMBL/GenBank/DDBJ whole genome shotgun (WGS) entry which is preliminary data.</text>
</comment>
<keyword evidence="3" id="KW-1185">Reference proteome</keyword>
<evidence type="ECO:0000313" key="3">
    <source>
        <dbReference type="Proteomes" id="UP000315295"/>
    </source>
</evidence>
<proteinExistence type="predicted"/>
<feature type="compositionally biased region" description="Polar residues" evidence="1">
    <location>
        <begin position="19"/>
        <end position="41"/>
    </location>
</feature>
<gene>
    <name evidence="2" type="ORF">C1H46_004359</name>
</gene>